<evidence type="ECO:0000256" key="2">
    <source>
        <dbReference type="ARBA" id="ARBA00001947"/>
    </source>
</evidence>
<keyword evidence="16" id="KW-1185">Reference proteome</keyword>
<evidence type="ECO:0000256" key="10">
    <source>
        <dbReference type="ARBA" id="ARBA00023004"/>
    </source>
</evidence>
<feature type="compositionally biased region" description="Polar residues" evidence="13">
    <location>
        <begin position="486"/>
        <end position="509"/>
    </location>
</feature>
<evidence type="ECO:0000256" key="13">
    <source>
        <dbReference type="SAM" id="MobiDB-lite"/>
    </source>
</evidence>
<feature type="region of interest" description="Disordered" evidence="13">
    <location>
        <begin position="733"/>
        <end position="769"/>
    </location>
</feature>
<comment type="cofactor">
    <cofactor evidence="1">
        <name>Mn(2+)</name>
        <dbReference type="ChEBI" id="CHEBI:29035"/>
    </cofactor>
</comment>
<evidence type="ECO:0000256" key="8">
    <source>
        <dbReference type="ARBA" id="ARBA00022801"/>
    </source>
</evidence>
<feature type="domain" description="Lariat debranching enzyme C-terminal" evidence="14">
    <location>
        <begin position="443"/>
        <end position="635"/>
    </location>
</feature>
<comment type="similarity">
    <text evidence="5">Belongs to the lariat debranching enzyme family.</text>
</comment>
<dbReference type="OrthoDB" id="407609at2759"/>
<keyword evidence="11" id="KW-0464">Manganese</keyword>
<comment type="cofactor">
    <cofactor evidence="2">
        <name>Zn(2+)</name>
        <dbReference type="ChEBI" id="CHEBI:29105"/>
    </cofactor>
</comment>
<keyword evidence="6" id="KW-0507">mRNA processing</keyword>
<dbReference type="STRING" id="1173061.A0A0J9X6B0"/>
<evidence type="ECO:0000259" key="14">
    <source>
        <dbReference type="SMART" id="SM01124"/>
    </source>
</evidence>
<evidence type="ECO:0000256" key="6">
    <source>
        <dbReference type="ARBA" id="ARBA00022664"/>
    </source>
</evidence>
<evidence type="ECO:0000313" key="16">
    <source>
        <dbReference type="Proteomes" id="UP000242525"/>
    </source>
</evidence>
<dbReference type="SMART" id="SM01124">
    <property type="entry name" value="DBR1"/>
    <property type="match status" value="1"/>
</dbReference>
<dbReference type="Pfam" id="PF00149">
    <property type="entry name" value="Metallophos"/>
    <property type="match status" value="1"/>
</dbReference>
<dbReference type="InterPro" id="IPR029052">
    <property type="entry name" value="Metallo-depent_PP-like"/>
</dbReference>
<keyword evidence="10" id="KW-0408">Iron</keyword>
<comment type="caution">
    <text evidence="15">The sequence shown here is derived from an EMBL/GenBank/DDBJ whole genome shotgun (WGS) entry which is preliminary data.</text>
</comment>
<reference evidence="15" key="1">
    <citation type="submission" date="2014-03" db="EMBL/GenBank/DDBJ databases">
        <authorList>
            <person name="Casaregola S."/>
        </authorList>
    </citation>
    <scope>NUCLEOTIDE SEQUENCE [LARGE SCALE GENOMIC DNA]</scope>
    <source>
        <strain evidence="15">CLIB 918</strain>
    </source>
</reference>
<feature type="region of interest" description="Disordered" evidence="13">
    <location>
        <begin position="346"/>
        <end position="366"/>
    </location>
</feature>
<dbReference type="GO" id="GO:0000398">
    <property type="term" value="P:mRNA splicing, via spliceosome"/>
    <property type="evidence" value="ECO:0007669"/>
    <property type="project" value="TreeGrafter"/>
</dbReference>
<accession>A0A0J9X6B0</accession>
<dbReference type="SUPFAM" id="SSF56300">
    <property type="entry name" value="Metallo-dependent phosphatases"/>
    <property type="match status" value="1"/>
</dbReference>
<dbReference type="GO" id="GO:0005634">
    <property type="term" value="C:nucleus"/>
    <property type="evidence" value="ECO:0007669"/>
    <property type="project" value="UniProtKB-SubCell"/>
</dbReference>
<feature type="compositionally biased region" description="Polar residues" evidence="13">
    <location>
        <begin position="346"/>
        <end position="364"/>
    </location>
</feature>
<comment type="cofactor">
    <cofactor evidence="3">
        <name>Fe(2+)</name>
        <dbReference type="ChEBI" id="CHEBI:29033"/>
    </cofactor>
</comment>
<dbReference type="InterPro" id="IPR041816">
    <property type="entry name" value="Dbr1_N"/>
</dbReference>
<dbReference type="Proteomes" id="UP000242525">
    <property type="component" value="Unassembled WGS sequence"/>
</dbReference>
<evidence type="ECO:0000256" key="12">
    <source>
        <dbReference type="ARBA" id="ARBA00023242"/>
    </source>
</evidence>
<dbReference type="InterPro" id="IPR007708">
    <property type="entry name" value="DBR1_C"/>
</dbReference>
<dbReference type="InterPro" id="IPR004843">
    <property type="entry name" value="Calcineurin-like_PHP"/>
</dbReference>
<dbReference type="GO" id="GO:0008419">
    <property type="term" value="F:RNA lariat debranching enzyme activity"/>
    <property type="evidence" value="ECO:0007669"/>
    <property type="project" value="UniProtKB-ARBA"/>
</dbReference>
<evidence type="ECO:0000256" key="7">
    <source>
        <dbReference type="ARBA" id="ARBA00022723"/>
    </source>
</evidence>
<dbReference type="Pfam" id="PF05011">
    <property type="entry name" value="DBR1"/>
    <property type="match status" value="1"/>
</dbReference>
<dbReference type="PANTHER" id="PTHR12849">
    <property type="entry name" value="RNA LARIAT DEBRANCHING ENZYME"/>
    <property type="match status" value="1"/>
</dbReference>
<feature type="region of interest" description="Disordered" evidence="13">
    <location>
        <begin position="652"/>
        <end position="720"/>
    </location>
</feature>
<evidence type="ECO:0000313" key="15">
    <source>
        <dbReference type="EMBL" id="CDO52989.1"/>
    </source>
</evidence>
<organism evidence="15 16">
    <name type="scientific">Geotrichum candidum</name>
    <name type="common">Oospora lactis</name>
    <name type="synonym">Dipodascus geotrichum</name>
    <dbReference type="NCBI Taxonomy" id="1173061"/>
    <lineage>
        <taxon>Eukaryota</taxon>
        <taxon>Fungi</taxon>
        <taxon>Dikarya</taxon>
        <taxon>Ascomycota</taxon>
        <taxon>Saccharomycotina</taxon>
        <taxon>Dipodascomycetes</taxon>
        <taxon>Dipodascales</taxon>
        <taxon>Dipodascaceae</taxon>
        <taxon>Geotrichum</taxon>
    </lineage>
</organism>
<keyword evidence="7" id="KW-0479">Metal-binding</keyword>
<dbReference type="EMBL" id="CCBN010000004">
    <property type="protein sequence ID" value="CDO52989.1"/>
    <property type="molecule type" value="Genomic_DNA"/>
</dbReference>
<evidence type="ECO:0000256" key="1">
    <source>
        <dbReference type="ARBA" id="ARBA00001936"/>
    </source>
</evidence>
<gene>
    <name evidence="15" type="ORF">BN980_GECA04s02529g</name>
</gene>
<sequence>MPEFNIVFQGCCHGSLDAIYEGIKKLNKKVDLLLIGGDFQAVRDYSDLYSMAVPPKFRQLGDFHKYYTGKAKAPVLTIFIGGNHETSNYMQELYYGGWVAPGIYYMGASGSVVFRDCLTIAGLSGIYNGRDYNRPRTERLPYNNHDLRSIYHIRKHEVEKLKLLRGKRMDVMMSHDWPAGIEHYGNLPGLLRKKSFFKSDIEKGELGSPPAMELLKTVQPKQWLSAHLHVKYEAVFKHSDDVKLNFQELKHCNHHNEKKLDAGLARNENEINLDMDPVKNDSEIKLDIESIPNQDEIALDIEEVVNQDEINLDIGSENQDQTNSDIHSKNQDEIKLEIDDLVNENEIGNSTNTGESKQNINNPVDPNEIKLDIEDLTAERSNKDEIELSMDEAVAGKDEIKLDVNMESPSNKQPSVRMNSDEISLDLHDDMAVPPVSQISTPVNKAKSSFINDKTKFLALDKCLPKRSYIQHFTIDAEPVLNTDSVEQSPCSNSKDHCNQSVPSSQGGSDDTFAGIPLEYSADLSYDPDWLAITKTMNEYYPHSRYVAGPPAAAALETALEKNRAWVEQHIVKRGRLAIPTSLFQNPHVTTMIYKEPAHNPRPGGRKFFERHVTSFMRNVQTDYFCGLLEITNQVLVQQGLDPKAPVQAPVQTPAAWNPQGDKSEKKNLGSSGGKNVGGDCEESSSHQRKKLKSSPETPGVASHSSLPLKPSFPQPVGTAVADTASAAVPSAVPLEPAGSTSLTAQVPDLPSSVDIVPQYAADSSSDSD</sequence>
<evidence type="ECO:0000256" key="4">
    <source>
        <dbReference type="ARBA" id="ARBA00004123"/>
    </source>
</evidence>
<keyword evidence="12" id="KW-0539">Nucleus</keyword>
<feature type="region of interest" description="Disordered" evidence="13">
    <location>
        <begin position="486"/>
        <end position="512"/>
    </location>
</feature>
<dbReference type="AlphaFoldDB" id="A0A0J9X6B0"/>
<evidence type="ECO:0000256" key="9">
    <source>
        <dbReference type="ARBA" id="ARBA00022833"/>
    </source>
</evidence>
<keyword evidence="8" id="KW-0378">Hydrolase</keyword>
<dbReference type="PANTHER" id="PTHR12849:SF0">
    <property type="entry name" value="LARIAT DEBRANCHING ENZYME"/>
    <property type="match status" value="1"/>
</dbReference>
<dbReference type="CDD" id="cd00844">
    <property type="entry name" value="MPP_Dbr1_N"/>
    <property type="match status" value="1"/>
</dbReference>
<comment type="subcellular location">
    <subcellularLocation>
        <location evidence="4">Nucleus</location>
    </subcellularLocation>
</comment>
<evidence type="ECO:0000256" key="11">
    <source>
        <dbReference type="ARBA" id="ARBA00023211"/>
    </source>
</evidence>
<name>A0A0J9X6B0_GEOCN</name>
<proteinExistence type="inferred from homology"/>
<evidence type="ECO:0000256" key="3">
    <source>
        <dbReference type="ARBA" id="ARBA00001954"/>
    </source>
</evidence>
<dbReference type="GO" id="GO:0046872">
    <property type="term" value="F:metal ion binding"/>
    <property type="evidence" value="ECO:0007669"/>
    <property type="project" value="UniProtKB-KW"/>
</dbReference>
<protein>
    <submittedName>
        <fullName evidence="15">Similar to Saccharomyces cerevisiae YKL149C DBR1 RNA lariat debranching enzyme</fullName>
    </submittedName>
</protein>
<keyword evidence="9" id="KW-0862">Zinc</keyword>
<evidence type="ECO:0000256" key="5">
    <source>
        <dbReference type="ARBA" id="ARBA00006045"/>
    </source>
</evidence>